<evidence type="ECO:0000313" key="1">
    <source>
        <dbReference type="EMBL" id="KAI3711368.1"/>
    </source>
</evidence>
<reference evidence="2" key="1">
    <citation type="journal article" date="2022" name="Mol. Ecol. Resour.">
        <title>The genomes of chicory, endive, great burdock and yacon provide insights into Asteraceae palaeo-polyploidization history and plant inulin production.</title>
        <authorList>
            <person name="Fan W."/>
            <person name="Wang S."/>
            <person name="Wang H."/>
            <person name="Wang A."/>
            <person name="Jiang F."/>
            <person name="Liu H."/>
            <person name="Zhao H."/>
            <person name="Xu D."/>
            <person name="Zhang Y."/>
        </authorList>
    </citation>
    <scope>NUCLEOTIDE SEQUENCE [LARGE SCALE GENOMIC DNA]</scope>
    <source>
        <strain evidence="2">cv. Punajuju</strain>
    </source>
</reference>
<keyword evidence="2" id="KW-1185">Reference proteome</keyword>
<proteinExistence type="predicted"/>
<dbReference type="EMBL" id="CM042015">
    <property type="protein sequence ID" value="KAI3711368.1"/>
    <property type="molecule type" value="Genomic_DNA"/>
</dbReference>
<reference evidence="1 2" key="2">
    <citation type="journal article" date="2022" name="Mol. Ecol. Resour.">
        <title>The genomes of chicory, endive, great burdock and yacon provide insights into Asteraceae paleo-polyploidization history and plant inulin production.</title>
        <authorList>
            <person name="Fan W."/>
            <person name="Wang S."/>
            <person name="Wang H."/>
            <person name="Wang A."/>
            <person name="Jiang F."/>
            <person name="Liu H."/>
            <person name="Zhao H."/>
            <person name="Xu D."/>
            <person name="Zhang Y."/>
        </authorList>
    </citation>
    <scope>NUCLEOTIDE SEQUENCE [LARGE SCALE GENOMIC DNA]</scope>
    <source>
        <strain evidence="2">cv. Punajuju</strain>
        <tissue evidence="1">Leaves</tissue>
    </source>
</reference>
<accession>A0ACB9ANT3</accession>
<gene>
    <name evidence="1" type="ORF">L2E82_41395</name>
</gene>
<comment type="caution">
    <text evidence="1">The sequence shown here is derived from an EMBL/GenBank/DDBJ whole genome shotgun (WGS) entry which is preliminary data.</text>
</comment>
<sequence length="96" mass="10694">MLQTSNSNISQRISAYDASKIEVFKANDDNSYKNSSYGVAVKTVPVRIQKAIDPEVAALLDDSDVSRFGSDVEDLEEDFVFNANLPDDQKMWNLST</sequence>
<organism evidence="1 2">
    <name type="scientific">Cichorium intybus</name>
    <name type="common">Chicory</name>
    <dbReference type="NCBI Taxonomy" id="13427"/>
    <lineage>
        <taxon>Eukaryota</taxon>
        <taxon>Viridiplantae</taxon>
        <taxon>Streptophyta</taxon>
        <taxon>Embryophyta</taxon>
        <taxon>Tracheophyta</taxon>
        <taxon>Spermatophyta</taxon>
        <taxon>Magnoliopsida</taxon>
        <taxon>eudicotyledons</taxon>
        <taxon>Gunneridae</taxon>
        <taxon>Pentapetalae</taxon>
        <taxon>asterids</taxon>
        <taxon>campanulids</taxon>
        <taxon>Asterales</taxon>
        <taxon>Asteraceae</taxon>
        <taxon>Cichorioideae</taxon>
        <taxon>Cichorieae</taxon>
        <taxon>Cichoriinae</taxon>
        <taxon>Cichorium</taxon>
    </lineage>
</organism>
<evidence type="ECO:0000313" key="2">
    <source>
        <dbReference type="Proteomes" id="UP001055811"/>
    </source>
</evidence>
<dbReference type="Proteomes" id="UP001055811">
    <property type="component" value="Linkage Group LG07"/>
</dbReference>
<protein>
    <submittedName>
        <fullName evidence="1">Uncharacterized protein</fullName>
    </submittedName>
</protein>
<name>A0ACB9ANT3_CICIN</name>